<organism evidence="2 3">
    <name type="scientific">Faecalicatena contorta</name>
    <dbReference type="NCBI Taxonomy" id="39482"/>
    <lineage>
        <taxon>Bacteria</taxon>
        <taxon>Bacillati</taxon>
        <taxon>Bacillota</taxon>
        <taxon>Clostridia</taxon>
        <taxon>Lachnospirales</taxon>
        <taxon>Lachnospiraceae</taxon>
        <taxon>Faecalicatena</taxon>
    </lineage>
</organism>
<protein>
    <submittedName>
        <fullName evidence="2">Uncharacterized protein</fullName>
    </submittedName>
</protein>
<evidence type="ECO:0000313" key="2">
    <source>
        <dbReference type="EMBL" id="CUN74595.1"/>
    </source>
</evidence>
<dbReference type="EMBL" id="CYZU01000002">
    <property type="protein sequence ID" value="CUN74595.1"/>
    <property type="molecule type" value="Genomic_DNA"/>
</dbReference>
<name>A0A173ZHJ5_9FIRM</name>
<sequence length="58" mass="6889">MTDSEKLDLLFEKMGDLEKRMKELKRQQMKDTAELKAMDEIIFDEVERACHRSVSNNL</sequence>
<evidence type="ECO:0000313" key="3">
    <source>
        <dbReference type="Proteomes" id="UP000095544"/>
    </source>
</evidence>
<feature type="coiled-coil region" evidence="1">
    <location>
        <begin position="7"/>
        <end position="34"/>
    </location>
</feature>
<reference evidence="2 3" key="1">
    <citation type="submission" date="2015-09" db="EMBL/GenBank/DDBJ databases">
        <authorList>
            <consortium name="Pathogen Informatics"/>
        </authorList>
    </citation>
    <scope>NUCLEOTIDE SEQUENCE [LARGE SCALE GENOMIC DNA]</scope>
    <source>
        <strain evidence="2 3">2789STDY5834876</strain>
    </source>
</reference>
<dbReference type="Proteomes" id="UP000095544">
    <property type="component" value="Unassembled WGS sequence"/>
</dbReference>
<dbReference type="OrthoDB" id="2064786at2"/>
<dbReference type="RefSeq" id="WP_154253391.1">
    <property type="nucleotide sequence ID" value="NZ_CYZU01000002.1"/>
</dbReference>
<gene>
    <name evidence="2" type="ORF">ERS852491_00412</name>
</gene>
<accession>A0A173ZHJ5</accession>
<evidence type="ECO:0000256" key="1">
    <source>
        <dbReference type="SAM" id="Coils"/>
    </source>
</evidence>
<dbReference type="AlphaFoldDB" id="A0A173ZHJ5"/>
<keyword evidence="1" id="KW-0175">Coiled coil</keyword>
<proteinExistence type="predicted"/>